<feature type="signal peptide" evidence="7">
    <location>
        <begin position="1"/>
        <end position="15"/>
    </location>
</feature>
<dbReference type="SMART" id="SM00645">
    <property type="entry name" value="Pept_C1"/>
    <property type="match status" value="1"/>
</dbReference>
<evidence type="ECO:0000313" key="10">
    <source>
        <dbReference type="EMBL" id="CDJ26734.1"/>
    </source>
</evidence>
<keyword evidence="6" id="KW-1015">Disulfide bond</keyword>
<dbReference type="SUPFAM" id="SSF54001">
    <property type="entry name" value="Cysteine proteinases"/>
    <property type="match status" value="1"/>
</dbReference>
<evidence type="ECO:0000256" key="2">
    <source>
        <dbReference type="ARBA" id="ARBA00022670"/>
    </source>
</evidence>
<dbReference type="AlphaFoldDB" id="U6JT97"/>
<organism evidence="10">
    <name type="scientific">Tityus serrulatus</name>
    <name type="common">Brazilian yellow scorpion</name>
    <dbReference type="NCBI Taxonomy" id="6887"/>
    <lineage>
        <taxon>Eukaryota</taxon>
        <taxon>Metazoa</taxon>
        <taxon>Ecdysozoa</taxon>
        <taxon>Arthropoda</taxon>
        <taxon>Chelicerata</taxon>
        <taxon>Arachnida</taxon>
        <taxon>Scorpiones</taxon>
        <taxon>Buthida</taxon>
        <taxon>Buthoidea</taxon>
        <taxon>Buthidae</taxon>
        <taxon>Tityus</taxon>
    </lineage>
</organism>
<dbReference type="InterPro" id="IPR000169">
    <property type="entry name" value="Pept_cys_AS"/>
</dbReference>
<dbReference type="InterPro" id="IPR000668">
    <property type="entry name" value="Peptidase_C1A_C"/>
</dbReference>
<dbReference type="Gene3D" id="3.90.70.10">
    <property type="entry name" value="Cysteine proteinases"/>
    <property type="match status" value="1"/>
</dbReference>
<dbReference type="Pfam" id="PF08246">
    <property type="entry name" value="Inhibitor_I29"/>
    <property type="match status" value="1"/>
</dbReference>
<reference evidence="10" key="2">
    <citation type="journal article" date="2015" name="PLoS ONE">
        <title>Biochemical, transcriptomic and proteomic analyses of digestion in the scorpion Tityus serrulatus: insights into function and evolution of digestion in an ancient arthropod.</title>
        <authorList>
            <person name="Fuzita F.J."/>
            <person name="Pinkse M.W.H."/>
            <person name="Patane J.S.L."/>
            <person name="Juliano M.A."/>
            <person name="Verhaert P.D.E.M."/>
            <person name="Lopes A.R."/>
        </authorList>
    </citation>
    <scope>NUCLEOTIDE SEQUENCE</scope>
    <source>
        <tissue evidence="10">Midgut glands</tissue>
    </source>
</reference>
<gene>
    <name evidence="10" type="primary">ctsl</name>
</gene>
<dbReference type="PANTHER" id="PTHR12411">
    <property type="entry name" value="CYSTEINE PROTEASE FAMILY C1-RELATED"/>
    <property type="match status" value="1"/>
</dbReference>
<dbReference type="InterPro" id="IPR039417">
    <property type="entry name" value="Peptidase_C1A_papain-like"/>
</dbReference>
<dbReference type="SMART" id="SM00848">
    <property type="entry name" value="Inhibitor_I29"/>
    <property type="match status" value="1"/>
</dbReference>
<feature type="chain" id="PRO_5012926559" evidence="7">
    <location>
        <begin position="16"/>
        <end position="361"/>
    </location>
</feature>
<evidence type="ECO:0000259" key="8">
    <source>
        <dbReference type="SMART" id="SM00645"/>
    </source>
</evidence>
<dbReference type="InterPro" id="IPR013201">
    <property type="entry name" value="Prot_inhib_I29"/>
</dbReference>
<dbReference type="CDD" id="cd02248">
    <property type="entry name" value="Peptidase_C1A"/>
    <property type="match status" value="1"/>
</dbReference>
<keyword evidence="7" id="KW-0732">Signal</keyword>
<evidence type="ECO:0000256" key="6">
    <source>
        <dbReference type="ARBA" id="ARBA00023157"/>
    </source>
</evidence>
<comment type="similarity">
    <text evidence="1">Belongs to the peptidase C1 family.</text>
</comment>
<keyword evidence="5" id="KW-0865">Zymogen</keyword>
<name>U6JT97_TITSE</name>
<dbReference type="InterPro" id="IPR013128">
    <property type="entry name" value="Peptidase_C1A"/>
</dbReference>
<keyword evidence="2" id="KW-0645">Protease</keyword>
<dbReference type="FunFam" id="3.90.70.10:FF:000332">
    <property type="entry name" value="Cathepsin L1"/>
    <property type="match status" value="1"/>
</dbReference>
<dbReference type="PROSITE" id="PS00640">
    <property type="entry name" value="THIOL_PROTEASE_ASN"/>
    <property type="match status" value="1"/>
</dbReference>
<dbReference type="InterPro" id="IPR025661">
    <property type="entry name" value="Pept_asp_AS"/>
</dbReference>
<protein>
    <submittedName>
        <fullName evidence="10">Cathepsin L-like cysteine peptidase 5 protein</fullName>
    </submittedName>
</protein>
<dbReference type="InterPro" id="IPR038765">
    <property type="entry name" value="Papain-like_cys_pep_sf"/>
</dbReference>
<accession>U6JT97</accession>
<dbReference type="EMBL" id="HG710158">
    <property type="protein sequence ID" value="CDJ26734.1"/>
    <property type="molecule type" value="mRNA"/>
</dbReference>
<sequence>MNWFITLFCLTTATCVPFKTELDIYWEKYKFEFNKRYSNKEESARRLIWEQNLNMINKHNLEADLGIHSYWLQVNHLSDMNHVELNCKLNTSAFDKPDGFSSTFIPPCNIDVPDSIDWRKKGYVTEVKNQGECGSCWAFSATGSLEGQMKRKTGTLTSLSEQNLVDCSTAEGNDGCSGGLMTLAFVYVMRNHGLDTEESYPYLGINEPCHFKNSTIGNPWLYQIIFYNVICLIHLHFLQNEPCHFKNSTIGAKCTHYIKISSGNEDDLKKAVATVGPISVGIHANDKFMNYKSGIYDDPHCKAKQFNHGVLVVGYGSKNGDDYWIVKNSWGTDWGMDGYILMARNKHDQCGIAAFASYPIV</sequence>
<evidence type="ECO:0000256" key="5">
    <source>
        <dbReference type="ARBA" id="ARBA00023145"/>
    </source>
</evidence>
<feature type="domain" description="Cathepsin propeptide inhibitor" evidence="9">
    <location>
        <begin position="26"/>
        <end position="85"/>
    </location>
</feature>
<proteinExistence type="evidence at transcript level"/>
<dbReference type="Pfam" id="PF00112">
    <property type="entry name" value="Peptidase_C1"/>
    <property type="match status" value="1"/>
</dbReference>
<reference evidence="10" key="1">
    <citation type="submission" date="2013-10" db="EMBL/GenBank/DDBJ databases">
        <authorList>
            <person name="Fuzita F."/>
        </authorList>
    </citation>
    <scope>NUCLEOTIDE SEQUENCE</scope>
    <source>
        <tissue evidence="10">Midgut glands</tissue>
    </source>
</reference>
<keyword evidence="3" id="KW-0378">Hydrolase</keyword>
<feature type="domain" description="Peptidase C1A papain C-terminal" evidence="8">
    <location>
        <begin position="112"/>
        <end position="360"/>
    </location>
</feature>
<evidence type="ECO:0000256" key="1">
    <source>
        <dbReference type="ARBA" id="ARBA00008455"/>
    </source>
</evidence>
<evidence type="ECO:0000259" key="9">
    <source>
        <dbReference type="SMART" id="SM00848"/>
    </source>
</evidence>
<dbReference type="PROSITE" id="PS00139">
    <property type="entry name" value="THIOL_PROTEASE_CYS"/>
    <property type="match status" value="1"/>
</dbReference>
<evidence type="ECO:0000256" key="4">
    <source>
        <dbReference type="ARBA" id="ARBA00022807"/>
    </source>
</evidence>
<dbReference type="GO" id="GO:0006508">
    <property type="term" value="P:proteolysis"/>
    <property type="evidence" value="ECO:0007669"/>
    <property type="project" value="UniProtKB-KW"/>
</dbReference>
<dbReference type="GO" id="GO:0008234">
    <property type="term" value="F:cysteine-type peptidase activity"/>
    <property type="evidence" value="ECO:0007669"/>
    <property type="project" value="UniProtKB-KW"/>
</dbReference>
<evidence type="ECO:0000256" key="7">
    <source>
        <dbReference type="SAM" id="SignalP"/>
    </source>
</evidence>
<evidence type="ECO:0000256" key="3">
    <source>
        <dbReference type="ARBA" id="ARBA00022801"/>
    </source>
</evidence>
<keyword evidence="4" id="KW-0788">Thiol protease</keyword>
<dbReference type="PRINTS" id="PR00705">
    <property type="entry name" value="PAPAIN"/>
</dbReference>